<reference evidence="5 6" key="1">
    <citation type="journal article" date="2020" name="Microbiome">
        <title>Single-cell genomics of uncultured bacteria reveals dietary fiber responders in the mouse gut microbiota.</title>
        <authorList>
            <person name="Chijiiwa R."/>
            <person name="Hosokawa M."/>
            <person name="Kogawa M."/>
            <person name="Nishikawa Y."/>
            <person name="Ide K."/>
            <person name="Sakanashi C."/>
            <person name="Takahashi K."/>
            <person name="Takeyama H."/>
        </authorList>
    </citation>
    <scope>NUCLEOTIDE SEQUENCE [LARGE SCALE GENOMIC DNA]</scope>
    <source>
        <strain evidence="5">IMSAGC_017</strain>
    </source>
</reference>
<dbReference type="GO" id="GO:0009307">
    <property type="term" value="P:DNA restriction-modification system"/>
    <property type="evidence" value="ECO:0007669"/>
    <property type="project" value="UniProtKB-KW"/>
</dbReference>
<evidence type="ECO:0000256" key="3">
    <source>
        <dbReference type="ARBA" id="ARBA00023125"/>
    </source>
</evidence>
<keyword evidence="3" id="KW-0238">DNA-binding</keyword>
<dbReference type="AlphaFoldDB" id="A0A829Z718"/>
<sequence>MSPFIEPFNELKYKSLMDGLECTEINKSFILSDNEEFRMDSEYYEKQYLSIYNTLENGELFSNIFSMHDVSSNGSFKYVQNILKDGFEKTVPYIRSGNVGFTFLNLQDLTTISKEAHQKLPLSQTKLHDIMMARKGKIGGATIITENEVNFNCNENVIKLSVNDPESWNPFYVTSFLNSKFGMKQLERVSTGNVQPWVSIYQIRKMRIPKLSKKFQLRIENMIRFSHEKKMDSVNYYNEANELLLTKLKLNNFKPSTESISIKLLSESFIENGRLDSEYYQPKFDDLFNSIKTFSCKKLKDLAIIKKSIEPGSQFYCDDGIPFVRIADMNKFGISKPKIKISLDAVKDISSLYLRKGTILLTKDGSIGIAYKVDSDKKYITSGAILHLNIINENEILPDYLTLVLNSQVVKLQSERDVSGAIIRHWKPSDIGMISIPLLDMSVQQQIADKVKHSFLLMKRSDEIICEANSFVEKAIENGETEVEDLLNSWEMSNYYDL</sequence>
<comment type="similarity">
    <text evidence="1">Belongs to the type-I restriction system S methylase family.</text>
</comment>
<protein>
    <recommendedName>
        <fullName evidence="4">Type I restriction modification DNA specificity domain-containing protein</fullName>
    </recommendedName>
</protein>
<gene>
    <name evidence="5" type="ORF">IMSAGC017_00142</name>
</gene>
<dbReference type="SUPFAM" id="SSF116734">
    <property type="entry name" value="DNA methylase specificity domain"/>
    <property type="match status" value="2"/>
</dbReference>
<name>A0A829Z718_9FIRM</name>
<organism evidence="5 6">
    <name type="scientific">Thomasclavelia cocleata</name>
    <dbReference type="NCBI Taxonomy" id="69824"/>
    <lineage>
        <taxon>Bacteria</taxon>
        <taxon>Bacillati</taxon>
        <taxon>Bacillota</taxon>
        <taxon>Erysipelotrichia</taxon>
        <taxon>Erysipelotrichales</taxon>
        <taxon>Coprobacillaceae</taxon>
        <taxon>Thomasclavelia</taxon>
    </lineage>
</organism>
<dbReference type="GO" id="GO:0003677">
    <property type="term" value="F:DNA binding"/>
    <property type="evidence" value="ECO:0007669"/>
    <property type="project" value="UniProtKB-KW"/>
</dbReference>
<proteinExistence type="inferred from homology"/>
<accession>A0A829Z718</accession>
<comment type="caution">
    <text evidence="5">The sequence shown here is derived from an EMBL/GenBank/DDBJ whole genome shotgun (WGS) entry which is preliminary data.</text>
</comment>
<evidence type="ECO:0000256" key="1">
    <source>
        <dbReference type="ARBA" id="ARBA00010923"/>
    </source>
</evidence>
<evidence type="ECO:0000259" key="4">
    <source>
        <dbReference type="Pfam" id="PF01420"/>
    </source>
</evidence>
<dbReference type="Pfam" id="PF01420">
    <property type="entry name" value="Methylase_S"/>
    <property type="match status" value="1"/>
</dbReference>
<dbReference type="PANTHER" id="PTHR30408:SF12">
    <property type="entry name" value="TYPE I RESTRICTION ENZYME MJAVIII SPECIFICITY SUBUNIT"/>
    <property type="match status" value="1"/>
</dbReference>
<dbReference type="PANTHER" id="PTHR30408">
    <property type="entry name" value="TYPE-1 RESTRICTION ENZYME ECOKI SPECIFICITY PROTEIN"/>
    <property type="match status" value="1"/>
</dbReference>
<evidence type="ECO:0000313" key="6">
    <source>
        <dbReference type="Proteomes" id="UP000490821"/>
    </source>
</evidence>
<dbReference type="Gene3D" id="3.90.220.20">
    <property type="entry name" value="DNA methylase specificity domains"/>
    <property type="match status" value="2"/>
</dbReference>
<evidence type="ECO:0000256" key="2">
    <source>
        <dbReference type="ARBA" id="ARBA00022747"/>
    </source>
</evidence>
<dbReference type="InterPro" id="IPR052021">
    <property type="entry name" value="Type-I_RS_S_subunit"/>
</dbReference>
<dbReference type="InterPro" id="IPR044946">
    <property type="entry name" value="Restrct_endonuc_typeI_TRD_sf"/>
</dbReference>
<dbReference type="EMBL" id="BLMI01000022">
    <property type="protein sequence ID" value="GFI40111.1"/>
    <property type="molecule type" value="Genomic_DNA"/>
</dbReference>
<dbReference type="RefSeq" id="WP_194946685.1">
    <property type="nucleotide sequence ID" value="NZ_BLMI01000022.1"/>
</dbReference>
<keyword evidence="2" id="KW-0680">Restriction system</keyword>
<dbReference type="CDD" id="cd16961">
    <property type="entry name" value="RMtype1_S_TRD-CR_like"/>
    <property type="match status" value="1"/>
</dbReference>
<evidence type="ECO:0000313" key="5">
    <source>
        <dbReference type="EMBL" id="GFI40111.1"/>
    </source>
</evidence>
<dbReference type="Proteomes" id="UP000490821">
    <property type="component" value="Unassembled WGS sequence"/>
</dbReference>
<dbReference type="InterPro" id="IPR000055">
    <property type="entry name" value="Restrct_endonuc_typeI_TRD"/>
</dbReference>
<feature type="domain" description="Type I restriction modification DNA specificity" evidence="4">
    <location>
        <begin position="294"/>
        <end position="452"/>
    </location>
</feature>